<proteinExistence type="predicted"/>
<protein>
    <submittedName>
        <fullName evidence="1">Uncharacterized protein</fullName>
    </submittedName>
</protein>
<evidence type="ECO:0000313" key="1">
    <source>
        <dbReference type="EMBL" id="ALF51656.1"/>
    </source>
</evidence>
<dbReference type="Pfam" id="PF19991">
    <property type="entry name" value="HMA_2"/>
    <property type="match status" value="1"/>
</dbReference>
<gene>
    <name evidence="1" type="ORF">ACX27_00440</name>
</gene>
<organism evidence="1 2">
    <name type="scientific">Nostoc piscinale CENA21</name>
    <dbReference type="NCBI Taxonomy" id="224013"/>
    <lineage>
        <taxon>Bacteria</taxon>
        <taxon>Bacillati</taxon>
        <taxon>Cyanobacteriota</taxon>
        <taxon>Cyanophyceae</taxon>
        <taxon>Nostocales</taxon>
        <taxon>Nostocaceae</taxon>
        <taxon>Nostoc</taxon>
    </lineage>
</organism>
<dbReference type="PATRIC" id="fig|224013.5.peg.104"/>
<dbReference type="KEGG" id="npz:ACX27_00440"/>
<sequence>MKFHQSNRKAFKVLIRRVDVFTNNHGNLTMMPKVVEAATLNTPSQPISTKIISDTPGRLRLRIASSHRHIGEIQRIVKMLNAQPNISQVNTNIQNGSIVIHHDRNDESWQNVVSALKDIGIIFADVTTGSESHSEVAATVANAVFDLNEKVEKSTNGVVDLRFIFPLALGCLSVRQLLVKGLQLEIIPWYVLAWYAFDSFIKLHGVKKPELINASDKQ</sequence>
<dbReference type="Proteomes" id="UP000062645">
    <property type="component" value="Chromosome"/>
</dbReference>
<dbReference type="STRING" id="224013.ACX27_00440"/>
<accession>A0A0M4TS47</accession>
<reference evidence="1 2" key="2">
    <citation type="journal article" date="2016" name="Genome Announc.">
        <title>Draft Genome Sequence of the N2-Fixing Cyanobacterium Nostoc piscinale CENA21, Isolated from the Brazilian Amazon Floodplain.</title>
        <authorList>
            <person name="Leao T."/>
            <person name="Guimaraes P.I."/>
            <person name="de Melo A.G."/>
            <person name="Ramos R.T."/>
            <person name="Leao P.N."/>
            <person name="Silva A."/>
            <person name="Fiore M.F."/>
            <person name="Schneider M.P."/>
        </authorList>
    </citation>
    <scope>NUCLEOTIDE SEQUENCE [LARGE SCALE GENOMIC DNA]</scope>
    <source>
        <strain evidence="1 2">CENA21</strain>
    </source>
</reference>
<dbReference type="OrthoDB" id="514446at2"/>
<name>A0A0M4TS47_9NOSO</name>
<evidence type="ECO:0000313" key="2">
    <source>
        <dbReference type="Proteomes" id="UP000062645"/>
    </source>
</evidence>
<keyword evidence="2" id="KW-1185">Reference proteome</keyword>
<dbReference type="EMBL" id="CP012036">
    <property type="protein sequence ID" value="ALF51656.1"/>
    <property type="molecule type" value="Genomic_DNA"/>
</dbReference>
<reference evidence="2" key="1">
    <citation type="submission" date="2015-07" db="EMBL/GenBank/DDBJ databases">
        <title>Genome Of Nitrogen-Fixing Cyanobacterium Nostoc piscinale CENA21 From Solimoes/Amazon River Floodplain Sediments And Comparative Genomics To Uncover Biosynthetic Natural Products Potential.</title>
        <authorList>
            <person name="Leao T.F."/>
            <person name="Leao P.N."/>
            <person name="Guimaraes P.I."/>
            <person name="de Melo A.G.C."/>
            <person name="Ramos R.T.J."/>
            <person name="Silva A."/>
            <person name="Fiore M.F."/>
            <person name="Schneider M.P.C."/>
        </authorList>
    </citation>
    <scope>NUCLEOTIDE SEQUENCE [LARGE SCALE GENOMIC DNA]</scope>
    <source>
        <strain evidence="2">CENA21</strain>
    </source>
</reference>
<dbReference type="AlphaFoldDB" id="A0A0M4TS47"/>